<dbReference type="GO" id="GO:0016491">
    <property type="term" value="F:oxidoreductase activity"/>
    <property type="evidence" value="ECO:0007669"/>
    <property type="project" value="UniProtKB-KW"/>
</dbReference>
<dbReference type="CDD" id="cd02136">
    <property type="entry name" value="PnbA_NfnB-like"/>
    <property type="match status" value="1"/>
</dbReference>
<gene>
    <name evidence="7" type="ORF">GCM10011617_21470</name>
</gene>
<evidence type="ECO:0000313" key="7">
    <source>
        <dbReference type="EMBL" id="GHA00493.1"/>
    </source>
</evidence>
<dbReference type="PANTHER" id="PTHR43673:SF2">
    <property type="entry name" value="NITROREDUCTASE"/>
    <property type="match status" value="1"/>
</dbReference>
<organism evidence="7 8">
    <name type="scientific">Novosphingobium arvoryzae</name>
    <dbReference type="NCBI Taxonomy" id="1256514"/>
    <lineage>
        <taxon>Bacteria</taxon>
        <taxon>Pseudomonadati</taxon>
        <taxon>Pseudomonadota</taxon>
        <taxon>Alphaproteobacteria</taxon>
        <taxon>Sphingomonadales</taxon>
        <taxon>Sphingomonadaceae</taxon>
        <taxon>Novosphingobium</taxon>
    </lineage>
</organism>
<dbReference type="Pfam" id="PF00881">
    <property type="entry name" value="Nitroreductase"/>
    <property type="match status" value="1"/>
</dbReference>
<keyword evidence="5" id="KW-0560">Oxidoreductase</keyword>
<dbReference type="SUPFAM" id="SSF55469">
    <property type="entry name" value="FMN-dependent nitroreductase-like"/>
    <property type="match status" value="1"/>
</dbReference>
<dbReference type="EMBL" id="BMZD01000004">
    <property type="protein sequence ID" value="GHA00493.1"/>
    <property type="molecule type" value="Genomic_DNA"/>
</dbReference>
<name>A0A918VJ62_9SPHN</name>
<evidence type="ECO:0000313" key="8">
    <source>
        <dbReference type="Proteomes" id="UP000634139"/>
    </source>
</evidence>
<dbReference type="AlphaFoldDB" id="A0A918VJ62"/>
<reference evidence="7" key="2">
    <citation type="submission" date="2020-09" db="EMBL/GenBank/DDBJ databases">
        <authorList>
            <person name="Sun Q."/>
            <person name="Kim S."/>
        </authorList>
    </citation>
    <scope>NUCLEOTIDE SEQUENCE</scope>
    <source>
        <strain evidence="7">KCTC 32422</strain>
    </source>
</reference>
<accession>A0A918VJ62</accession>
<evidence type="ECO:0000256" key="2">
    <source>
        <dbReference type="ARBA" id="ARBA00007118"/>
    </source>
</evidence>
<keyword evidence="4" id="KW-0288">FMN</keyword>
<evidence type="ECO:0000256" key="4">
    <source>
        <dbReference type="ARBA" id="ARBA00022643"/>
    </source>
</evidence>
<dbReference type="Proteomes" id="UP000634139">
    <property type="component" value="Unassembled WGS sequence"/>
</dbReference>
<keyword evidence="8" id="KW-1185">Reference proteome</keyword>
<keyword evidence="3" id="KW-0285">Flavoprotein</keyword>
<evidence type="ECO:0000259" key="6">
    <source>
        <dbReference type="Pfam" id="PF00881"/>
    </source>
</evidence>
<feature type="domain" description="Nitroreductase" evidence="6">
    <location>
        <begin position="11"/>
        <end position="198"/>
    </location>
</feature>
<dbReference type="InterPro" id="IPR000415">
    <property type="entry name" value="Nitroreductase-like"/>
</dbReference>
<sequence length="225" mass="25650">MSKSTTVTEAVMSRRSIRAFSDKPVPLDILRQVMETARWTPSGCNFQPWEGAILTGEPLRQLQEKMKVTPPQDPKEYSWSDPEVIPECLARLQQVGADMYAALQVERGDKEGRADFMARNIVSFDAPAVLMVYFPRVMGAPQWSDVGMWLQTIMLLLREQGLDSCPQEFLSMYSKVIKDHLGVSDETHIFFCGIAIGYQDEEDPVNHFDRKREPLDGKVRFLGFE</sequence>
<dbReference type="PANTHER" id="PTHR43673">
    <property type="entry name" value="NAD(P)H NITROREDUCTASE YDGI-RELATED"/>
    <property type="match status" value="1"/>
</dbReference>
<dbReference type="InterPro" id="IPR029479">
    <property type="entry name" value="Nitroreductase"/>
</dbReference>
<comment type="caution">
    <text evidence="7">The sequence shown here is derived from an EMBL/GenBank/DDBJ whole genome shotgun (WGS) entry which is preliminary data.</text>
</comment>
<evidence type="ECO:0000256" key="1">
    <source>
        <dbReference type="ARBA" id="ARBA00001917"/>
    </source>
</evidence>
<dbReference type="RefSeq" id="WP_189541305.1">
    <property type="nucleotide sequence ID" value="NZ_BMZD01000004.1"/>
</dbReference>
<comment type="cofactor">
    <cofactor evidence="1">
        <name>FMN</name>
        <dbReference type="ChEBI" id="CHEBI:58210"/>
    </cofactor>
</comment>
<comment type="similarity">
    <text evidence="2">Belongs to the nitroreductase family.</text>
</comment>
<dbReference type="Gene3D" id="3.40.109.10">
    <property type="entry name" value="NADH Oxidase"/>
    <property type="match status" value="1"/>
</dbReference>
<evidence type="ECO:0000256" key="3">
    <source>
        <dbReference type="ARBA" id="ARBA00022630"/>
    </source>
</evidence>
<protein>
    <submittedName>
        <fullName evidence="7">NADH dehydrogenase</fullName>
    </submittedName>
</protein>
<evidence type="ECO:0000256" key="5">
    <source>
        <dbReference type="ARBA" id="ARBA00023002"/>
    </source>
</evidence>
<reference evidence="7" key="1">
    <citation type="journal article" date="2014" name="Int. J. Syst. Evol. Microbiol.">
        <title>Complete genome sequence of Corynebacterium casei LMG S-19264T (=DSM 44701T), isolated from a smear-ripened cheese.</title>
        <authorList>
            <consortium name="US DOE Joint Genome Institute (JGI-PGF)"/>
            <person name="Walter F."/>
            <person name="Albersmeier A."/>
            <person name="Kalinowski J."/>
            <person name="Ruckert C."/>
        </authorList>
    </citation>
    <scope>NUCLEOTIDE SEQUENCE</scope>
    <source>
        <strain evidence="7">KCTC 32422</strain>
    </source>
</reference>
<proteinExistence type="inferred from homology"/>